<comment type="caution">
    <text evidence="5">The sequence shown here is derived from an EMBL/GenBank/DDBJ whole genome shotgun (WGS) entry which is preliminary data.</text>
</comment>
<feature type="domain" description="Type II/III secretion system secretin-like" evidence="3">
    <location>
        <begin position="233"/>
        <end position="390"/>
    </location>
</feature>
<dbReference type="InterPro" id="IPR004846">
    <property type="entry name" value="T2SS/T3SS_dom"/>
</dbReference>
<dbReference type="PANTHER" id="PTHR30332:SF17">
    <property type="entry name" value="TYPE IV PILIATION SYSTEM PROTEIN DR_0774-RELATED"/>
    <property type="match status" value="1"/>
</dbReference>
<comment type="similarity">
    <text evidence="1">Belongs to the bacterial secretin family.</text>
</comment>
<keyword evidence="2" id="KW-0732">Signal</keyword>
<evidence type="ECO:0000256" key="2">
    <source>
        <dbReference type="SAM" id="SignalP"/>
    </source>
</evidence>
<evidence type="ECO:0000259" key="4">
    <source>
        <dbReference type="Pfam" id="PF13629"/>
    </source>
</evidence>
<dbReference type="AlphaFoldDB" id="A0AAP8SVW8"/>
<evidence type="ECO:0008006" key="7">
    <source>
        <dbReference type="Google" id="ProtNLM"/>
    </source>
</evidence>
<feature type="chain" id="PRO_5042993448" description="Pilus formation protein N-terminal domain-containing protein" evidence="2">
    <location>
        <begin position="19"/>
        <end position="440"/>
    </location>
</feature>
<dbReference type="InterPro" id="IPR050810">
    <property type="entry name" value="Bact_Secretion_Sys_Channel"/>
</dbReference>
<evidence type="ECO:0000256" key="1">
    <source>
        <dbReference type="RuleBase" id="RU004003"/>
    </source>
</evidence>
<evidence type="ECO:0000313" key="6">
    <source>
        <dbReference type="Proteomes" id="UP000235611"/>
    </source>
</evidence>
<feature type="domain" description="Pilus formation protein N-terminal" evidence="4">
    <location>
        <begin position="18"/>
        <end position="86"/>
    </location>
</feature>
<evidence type="ECO:0000313" key="5">
    <source>
        <dbReference type="EMBL" id="PMP08564.1"/>
    </source>
</evidence>
<gene>
    <name evidence="5" type="ORF">BCS93_14070</name>
</gene>
<dbReference type="Pfam" id="PF13629">
    <property type="entry name" value="T2SS-T3SS_pil_N"/>
    <property type="match status" value="1"/>
</dbReference>
<sequence>MFSKLALVLCFFSIQAMAYQIPLNDARSVRTKQQIGTVFMSQPTIADYKVINERQIVVFGSAIGQTRLMIYDIEGRLVISRLVEVTQPLNQVRSEIKKRYPELDIEVVPMGAKIAVNGTVFTEKQRDGIYALVASMLGKEPTDRYPTSDAPMALAGPFVADPQTEFYRNNTYEDMIEGLELNFPFQVNVRTTIAAVGSEFRETIGVDWTSGGSPGVFTFPDLTASDLSATITALANDNLGEVLAEPNLTVLSGQEASFLVGGEIPMITSDTNGTTISFKEYGIGLEIAAKVHNEQEIRLRVQPSVSVVDQIYKTTTAEVPQLSTRKATTTIEIADGQTFMIGGLMNTEDIESLQKIPLLGDIPFFGALFSKATTNRKTTEVVIIATVNLVKPTKANELNLPRIHKTNTFTRWLGMSSEFSDRNQQDAEMVQLMDNGGFAQ</sequence>
<dbReference type="GO" id="GO:0015627">
    <property type="term" value="C:type II protein secretion system complex"/>
    <property type="evidence" value="ECO:0007669"/>
    <property type="project" value="TreeGrafter"/>
</dbReference>
<dbReference type="Pfam" id="PF00263">
    <property type="entry name" value="Secretin"/>
    <property type="match status" value="1"/>
</dbReference>
<feature type="signal peptide" evidence="2">
    <location>
        <begin position="1"/>
        <end position="18"/>
    </location>
</feature>
<dbReference type="RefSeq" id="WP_102452283.1">
    <property type="nucleotide sequence ID" value="NZ_MCYU01000129.1"/>
</dbReference>
<name>A0AAP8SVW8_9VIBR</name>
<protein>
    <recommendedName>
        <fullName evidence="7">Pilus formation protein N-terminal domain-containing protein</fullName>
    </recommendedName>
</protein>
<organism evidence="5 6">
    <name type="scientific">Vibrio breoganii</name>
    <dbReference type="NCBI Taxonomy" id="553239"/>
    <lineage>
        <taxon>Bacteria</taxon>
        <taxon>Pseudomonadati</taxon>
        <taxon>Pseudomonadota</taxon>
        <taxon>Gammaproteobacteria</taxon>
        <taxon>Vibrionales</taxon>
        <taxon>Vibrionaceae</taxon>
        <taxon>Vibrio</taxon>
    </lineage>
</organism>
<accession>A0AAP8SVW8</accession>
<dbReference type="Proteomes" id="UP000235611">
    <property type="component" value="Unassembled WGS sequence"/>
</dbReference>
<reference evidence="6" key="1">
    <citation type="submission" date="2016-07" db="EMBL/GenBank/DDBJ databases">
        <title>Nontailed viruses are major unrecognized killers of bacteria in the ocean.</title>
        <authorList>
            <person name="Kauffman K."/>
            <person name="Hussain F."/>
            <person name="Yang J."/>
            <person name="Arevalo P."/>
            <person name="Brown J."/>
            <person name="Cutler M."/>
            <person name="Kelly L."/>
            <person name="Polz M.F."/>
        </authorList>
    </citation>
    <scope>NUCLEOTIDE SEQUENCE [LARGE SCALE GENOMIC DNA]</scope>
    <source>
        <strain evidence="6">10N.222.49.A5</strain>
    </source>
</reference>
<dbReference type="PANTHER" id="PTHR30332">
    <property type="entry name" value="PROBABLE GENERAL SECRETION PATHWAY PROTEIN D"/>
    <property type="match status" value="1"/>
</dbReference>
<dbReference type="EMBL" id="MDBO01000097">
    <property type="protein sequence ID" value="PMP08564.1"/>
    <property type="molecule type" value="Genomic_DNA"/>
</dbReference>
<dbReference type="InterPro" id="IPR032789">
    <property type="entry name" value="T2SS-T3SS_pil_N"/>
</dbReference>
<dbReference type="GO" id="GO:0009306">
    <property type="term" value="P:protein secretion"/>
    <property type="evidence" value="ECO:0007669"/>
    <property type="project" value="InterPro"/>
</dbReference>
<evidence type="ECO:0000259" key="3">
    <source>
        <dbReference type="Pfam" id="PF00263"/>
    </source>
</evidence>
<proteinExistence type="inferred from homology"/>